<accession>A0A015J3E2</accession>
<reference evidence="1 2" key="1">
    <citation type="submission" date="2014-02" db="EMBL/GenBank/DDBJ databases">
        <title>Single nucleus genome sequencing reveals high similarity among nuclei of an endomycorrhizal fungus.</title>
        <authorList>
            <person name="Lin K."/>
            <person name="Geurts R."/>
            <person name="Zhang Z."/>
            <person name="Limpens E."/>
            <person name="Saunders D.G."/>
            <person name="Mu D."/>
            <person name="Pang E."/>
            <person name="Cao H."/>
            <person name="Cha H."/>
            <person name="Lin T."/>
            <person name="Zhou Q."/>
            <person name="Shang Y."/>
            <person name="Li Y."/>
            <person name="Ivanov S."/>
            <person name="Sharma T."/>
            <person name="Velzen R.V."/>
            <person name="Ruijter N.D."/>
            <person name="Aanen D.K."/>
            <person name="Win J."/>
            <person name="Kamoun S."/>
            <person name="Bisseling T."/>
            <person name="Huang S."/>
        </authorList>
    </citation>
    <scope>NUCLEOTIDE SEQUENCE [LARGE SCALE GENOMIC DNA]</scope>
    <source>
        <strain evidence="2">DAOM197198w</strain>
    </source>
</reference>
<proteinExistence type="predicted"/>
<comment type="caution">
    <text evidence="1">The sequence shown here is derived from an EMBL/GenBank/DDBJ whole genome shotgun (WGS) entry which is preliminary data.</text>
</comment>
<evidence type="ECO:0000313" key="1">
    <source>
        <dbReference type="EMBL" id="EXX64002.1"/>
    </source>
</evidence>
<dbReference type="Proteomes" id="UP000022910">
    <property type="component" value="Unassembled WGS sequence"/>
</dbReference>
<keyword evidence="2" id="KW-1185">Reference proteome</keyword>
<organism evidence="1 2">
    <name type="scientific">Rhizophagus irregularis (strain DAOM 197198w)</name>
    <name type="common">Glomus intraradices</name>
    <dbReference type="NCBI Taxonomy" id="1432141"/>
    <lineage>
        <taxon>Eukaryota</taxon>
        <taxon>Fungi</taxon>
        <taxon>Fungi incertae sedis</taxon>
        <taxon>Mucoromycota</taxon>
        <taxon>Glomeromycotina</taxon>
        <taxon>Glomeromycetes</taxon>
        <taxon>Glomerales</taxon>
        <taxon>Glomeraceae</taxon>
        <taxon>Rhizophagus</taxon>
    </lineage>
</organism>
<name>A0A015J3E2_RHIIW</name>
<gene>
    <name evidence="1" type="ORF">RirG_147020</name>
</gene>
<dbReference type="HOGENOM" id="CLU_3125817_0_0_1"/>
<dbReference type="EMBL" id="JEMT01023695">
    <property type="protein sequence ID" value="EXX64002.1"/>
    <property type="molecule type" value="Genomic_DNA"/>
</dbReference>
<sequence length="50" mass="5465">MAHDLVVRDRPIIGDSCFIATNGSWLNIECSSLKSRVLFLKANFISAPAS</sequence>
<dbReference type="AlphaFoldDB" id="A0A015J3E2"/>
<evidence type="ECO:0000313" key="2">
    <source>
        <dbReference type="Proteomes" id="UP000022910"/>
    </source>
</evidence>
<protein>
    <submittedName>
        <fullName evidence="1">Uncharacterized protein</fullName>
    </submittedName>
</protein>